<keyword evidence="7 11" id="KW-0862">Zinc</keyword>
<evidence type="ECO:0000256" key="5">
    <source>
        <dbReference type="ARBA" id="ARBA00022692"/>
    </source>
</evidence>
<dbReference type="CDD" id="cd23081">
    <property type="entry name" value="cpPDZ_EcRseP-like"/>
    <property type="match status" value="1"/>
</dbReference>
<dbReference type="Proteomes" id="UP000885690">
    <property type="component" value="Unassembled WGS sequence"/>
</dbReference>
<comment type="caution">
    <text evidence="13">The sequence shown here is derived from an EMBL/GenBank/DDBJ whole genome shotgun (WGS) entry which is preliminary data.</text>
</comment>
<dbReference type="InterPro" id="IPR001478">
    <property type="entry name" value="PDZ"/>
</dbReference>
<dbReference type="AlphaFoldDB" id="A0A7C0U674"/>
<evidence type="ECO:0000256" key="1">
    <source>
        <dbReference type="ARBA" id="ARBA00001947"/>
    </source>
</evidence>
<evidence type="ECO:0000256" key="9">
    <source>
        <dbReference type="ARBA" id="ARBA00023049"/>
    </source>
</evidence>
<dbReference type="InterPro" id="IPR008915">
    <property type="entry name" value="Peptidase_M50"/>
</dbReference>
<comment type="subcellular location">
    <subcellularLocation>
        <location evidence="2">Membrane</location>
        <topology evidence="2">Multi-pass membrane protein</topology>
    </subcellularLocation>
</comment>
<dbReference type="PANTHER" id="PTHR42837:SF2">
    <property type="entry name" value="MEMBRANE METALLOPROTEASE ARASP2, CHLOROPLASTIC-RELATED"/>
    <property type="match status" value="1"/>
</dbReference>
<feature type="transmembrane region" description="Helical" evidence="11">
    <location>
        <begin position="90"/>
        <end position="118"/>
    </location>
</feature>
<proteinExistence type="inferred from homology"/>
<feature type="domain" description="PDZ" evidence="12">
    <location>
        <begin position="119"/>
        <end position="192"/>
    </location>
</feature>
<comment type="similarity">
    <text evidence="3 11">Belongs to the peptidase M50B family.</text>
</comment>
<keyword evidence="6 11" id="KW-0378">Hydrolase</keyword>
<dbReference type="GO" id="GO:0016020">
    <property type="term" value="C:membrane"/>
    <property type="evidence" value="ECO:0007669"/>
    <property type="project" value="UniProtKB-SubCell"/>
</dbReference>
<evidence type="ECO:0000256" key="7">
    <source>
        <dbReference type="ARBA" id="ARBA00022833"/>
    </source>
</evidence>
<keyword evidence="4" id="KW-0645">Protease</keyword>
<evidence type="ECO:0000256" key="11">
    <source>
        <dbReference type="RuleBase" id="RU362031"/>
    </source>
</evidence>
<dbReference type="EMBL" id="DQWS01000119">
    <property type="protein sequence ID" value="HDD53044.1"/>
    <property type="molecule type" value="Genomic_DNA"/>
</dbReference>
<dbReference type="InterPro" id="IPR041489">
    <property type="entry name" value="PDZ_6"/>
</dbReference>
<keyword evidence="10 11" id="KW-0472">Membrane</keyword>
<dbReference type="GO" id="GO:0004222">
    <property type="term" value="F:metalloendopeptidase activity"/>
    <property type="evidence" value="ECO:0007669"/>
    <property type="project" value="InterPro"/>
</dbReference>
<evidence type="ECO:0000259" key="12">
    <source>
        <dbReference type="PROSITE" id="PS50106"/>
    </source>
</evidence>
<comment type="cofactor">
    <cofactor evidence="1 11">
        <name>Zn(2+)</name>
        <dbReference type="ChEBI" id="CHEBI:29105"/>
    </cofactor>
</comment>
<evidence type="ECO:0000256" key="6">
    <source>
        <dbReference type="ARBA" id="ARBA00022801"/>
    </source>
</evidence>
<protein>
    <recommendedName>
        <fullName evidence="11">Zinc metalloprotease</fullName>
        <ecNumber evidence="11">3.4.24.-</ecNumber>
    </recommendedName>
</protein>
<dbReference type="EC" id="3.4.24.-" evidence="11"/>
<evidence type="ECO:0000256" key="2">
    <source>
        <dbReference type="ARBA" id="ARBA00004141"/>
    </source>
</evidence>
<dbReference type="PANTHER" id="PTHR42837">
    <property type="entry name" value="REGULATOR OF SIGMA-E PROTEASE RSEP"/>
    <property type="match status" value="1"/>
</dbReference>
<evidence type="ECO:0000256" key="8">
    <source>
        <dbReference type="ARBA" id="ARBA00022989"/>
    </source>
</evidence>
<keyword evidence="8 11" id="KW-1133">Transmembrane helix</keyword>
<sequence>MGGLLVAIILLGVLIFIHELGHFLAARMLGVGVERFSIGFGPKLWSVKRGDTEYVLALVPLGGYVKLLGEDPEEAVGEVDRERSFSHKPLWVRTTVVAAGPFFNLLFAVVVMTGVYLWGVPILKPVVGQVVAGSPAERAGLKAGDFIVSIEGKKIESWGDLAAVVQKNPGKPLKVVVKREGEQVTLTVVPKPQEARTIFGEKRIVGKVGIVAAGTYRIERANPFMALVRGVEYTVNMVYLTLVGIVKILQRVVPAKSVGGPILIVQMASKQVKSGLINLLTFMAFISINLGIINLFPIPILDGGHLLFFTIEGVRGKPVSTRTREVAQQVGLAIIIAIMVLAFYNDIGRLIGRGK</sequence>
<dbReference type="SUPFAM" id="SSF50156">
    <property type="entry name" value="PDZ domain-like"/>
    <property type="match status" value="1"/>
</dbReference>
<organism evidence="13">
    <name type="scientific">Thermosulfidibacter takaii</name>
    <dbReference type="NCBI Taxonomy" id="412593"/>
    <lineage>
        <taxon>Bacteria</taxon>
        <taxon>Pseudomonadati</taxon>
        <taxon>Thermosulfidibacterota</taxon>
        <taxon>Thermosulfidibacteria</taxon>
        <taxon>Thermosulfidibacterales</taxon>
        <taxon>Thermosulfidibacteraceae</taxon>
    </lineage>
</organism>
<dbReference type="Gene3D" id="2.30.42.10">
    <property type="match status" value="1"/>
</dbReference>
<name>A0A7C0U674_9BACT</name>
<dbReference type="CDD" id="cd06163">
    <property type="entry name" value="S2P-M50_PDZ_RseP-like"/>
    <property type="match status" value="1"/>
</dbReference>
<evidence type="ECO:0000313" key="13">
    <source>
        <dbReference type="EMBL" id="HDD53044.1"/>
    </source>
</evidence>
<feature type="transmembrane region" description="Helical" evidence="11">
    <location>
        <begin position="326"/>
        <end position="345"/>
    </location>
</feature>
<gene>
    <name evidence="13" type="primary">rseP</name>
    <name evidence="13" type="ORF">ENF32_03120</name>
</gene>
<dbReference type="InterPro" id="IPR036034">
    <property type="entry name" value="PDZ_sf"/>
</dbReference>
<dbReference type="Pfam" id="PF02163">
    <property type="entry name" value="Peptidase_M50"/>
    <property type="match status" value="1"/>
</dbReference>
<dbReference type="GO" id="GO:0006508">
    <property type="term" value="P:proteolysis"/>
    <property type="evidence" value="ECO:0007669"/>
    <property type="project" value="UniProtKB-KW"/>
</dbReference>
<accession>A0A7C0U674</accession>
<keyword evidence="5 11" id="KW-0812">Transmembrane</keyword>
<evidence type="ECO:0000256" key="4">
    <source>
        <dbReference type="ARBA" id="ARBA00022670"/>
    </source>
</evidence>
<reference evidence="13" key="1">
    <citation type="journal article" date="2020" name="mSystems">
        <title>Genome- and Community-Level Interaction Insights into Carbon Utilization and Element Cycling Functions of Hydrothermarchaeota in Hydrothermal Sediment.</title>
        <authorList>
            <person name="Zhou Z."/>
            <person name="Liu Y."/>
            <person name="Xu W."/>
            <person name="Pan J."/>
            <person name="Luo Z.H."/>
            <person name="Li M."/>
        </authorList>
    </citation>
    <scope>NUCLEOTIDE SEQUENCE [LARGE SCALE GENOMIC DNA]</scope>
    <source>
        <strain evidence="13">HyVt-115</strain>
    </source>
</reference>
<evidence type="ECO:0000256" key="10">
    <source>
        <dbReference type="ARBA" id="ARBA00023136"/>
    </source>
</evidence>
<dbReference type="InterPro" id="IPR004387">
    <property type="entry name" value="Pept_M50_Zn"/>
</dbReference>
<keyword evidence="11" id="KW-0479">Metal-binding</keyword>
<dbReference type="SMART" id="SM00228">
    <property type="entry name" value="PDZ"/>
    <property type="match status" value="1"/>
</dbReference>
<dbReference type="Pfam" id="PF17820">
    <property type="entry name" value="PDZ_6"/>
    <property type="match status" value="1"/>
</dbReference>
<keyword evidence="9 11" id="KW-0482">Metalloprotease</keyword>
<feature type="transmembrane region" description="Helical" evidence="11">
    <location>
        <begin position="276"/>
        <end position="298"/>
    </location>
</feature>
<dbReference type="PROSITE" id="PS50106">
    <property type="entry name" value="PDZ"/>
    <property type="match status" value="1"/>
</dbReference>
<evidence type="ECO:0000256" key="3">
    <source>
        <dbReference type="ARBA" id="ARBA00007931"/>
    </source>
</evidence>
<dbReference type="NCBIfam" id="TIGR00054">
    <property type="entry name" value="RIP metalloprotease RseP"/>
    <property type="match status" value="1"/>
</dbReference>
<dbReference type="GO" id="GO:0046872">
    <property type="term" value="F:metal ion binding"/>
    <property type="evidence" value="ECO:0007669"/>
    <property type="project" value="UniProtKB-KW"/>
</dbReference>